<dbReference type="SUPFAM" id="SSF51161">
    <property type="entry name" value="Trimeric LpxA-like enzymes"/>
    <property type="match status" value="1"/>
</dbReference>
<dbReference type="InterPro" id="IPR011004">
    <property type="entry name" value="Trimer_LpxA-like_sf"/>
</dbReference>
<accession>A0A652ZUI5</accession>
<sequence>MSILGQMLETEKLLLIIGNNAYIGPGAKLFGGITIADKIVIGANSVVNKSFYTPNISIAGVPAKVISQERSADIIKVGDKQ</sequence>
<organism evidence="1">
    <name type="scientific">uncultured Spirochaetota bacterium</name>
    <dbReference type="NCBI Taxonomy" id="460511"/>
    <lineage>
        <taxon>Bacteria</taxon>
        <taxon>Pseudomonadati</taxon>
        <taxon>Spirochaetota</taxon>
        <taxon>environmental samples</taxon>
    </lineage>
</organism>
<name>A0A652ZUI5_9SPIR</name>
<proteinExistence type="predicted"/>
<dbReference type="EMBL" id="UPXP01000011">
    <property type="protein sequence ID" value="VBB39422.1"/>
    <property type="molecule type" value="Genomic_DNA"/>
</dbReference>
<dbReference type="Gene3D" id="2.160.10.10">
    <property type="entry name" value="Hexapeptide repeat proteins"/>
    <property type="match status" value="1"/>
</dbReference>
<evidence type="ECO:0008006" key="2">
    <source>
        <dbReference type="Google" id="ProtNLM"/>
    </source>
</evidence>
<gene>
    <name evidence="1" type="ORF">TRIP_E190340</name>
</gene>
<reference evidence="1" key="1">
    <citation type="submission" date="2018-07" db="EMBL/GenBank/DDBJ databases">
        <authorList>
            <consortium name="Genoscope - CEA"/>
            <person name="William W."/>
        </authorList>
    </citation>
    <scope>NUCLEOTIDE SEQUENCE</scope>
    <source>
        <strain evidence="1">IK1</strain>
    </source>
</reference>
<protein>
    <recommendedName>
        <fullName evidence="2">Serine acetyltransferase</fullName>
    </recommendedName>
</protein>
<evidence type="ECO:0000313" key="1">
    <source>
        <dbReference type="EMBL" id="VBB39422.1"/>
    </source>
</evidence>
<dbReference type="AlphaFoldDB" id="A0A652ZUI5"/>